<dbReference type="Proteomes" id="UP000757900">
    <property type="component" value="Unassembled WGS sequence"/>
</dbReference>
<dbReference type="CDD" id="cd06848">
    <property type="entry name" value="GCS_H"/>
    <property type="match status" value="1"/>
</dbReference>
<evidence type="ECO:0000313" key="3">
    <source>
        <dbReference type="EMBL" id="MBF0935411.1"/>
    </source>
</evidence>
<dbReference type="Gene3D" id="2.40.50.100">
    <property type="match status" value="1"/>
</dbReference>
<comment type="caution">
    <text evidence="3">The sequence shown here is derived from an EMBL/GenBank/DDBJ whole genome shotgun (WGS) entry which is preliminary data.</text>
</comment>
<keyword evidence="1" id="KW-0450">Lipoyl</keyword>
<dbReference type="InterPro" id="IPR002930">
    <property type="entry name" value="GCV_H"/>
</dbReference>
<dbReference type="SUPFAM" id="SSF51230">
    <property type="entry name" value="Single hybrid motif"/>
    <property type="match status" value="1"/>
</dbReference>
<dbReference type="GO" id="GO:0019464">
    <property type="term" value="P:glycine decarboxylation via glycine cleavage system"/>
    <property type="evidence" value="ECO:0007669"/>
    <property type="project" value="InterPro"/>
</dbReference>
<dbReference type="GO" id="GO:0005829">
    <property type="term" value="C:cytosol"/>
    <property type="evidence" value="ECO:0007669"/>
    <property type="project" value="TreeGrafter"/>
</dbReference>
<accession>A0A929MQ09</accession>
<dbReference type="PANTHER" id="PTHR11715">
    <property type="entry name" value="GLYCINE CLEAVAGE SYSTEM H PROTEIN"/>
    <property type="match status" value="1"/>
</dbReference>
<dbReference type="InterPro" id="IPR011053">
    <property type="entry name" value="Single_hybrid_motif"/>
</dbReference>
<organism evidence="3 4">
    <name type="scientific">Abiotrophia defectiva</name>
    <name type="common">Streptococcus defectivus</name>
    <dbReference type="NCBI Taxonomy" id="46125"/>
    <lineage>
        <taxon>Bacteria</taxon>
        <taxon>Bacillati</taxon>
        <taxon>Bacillota</taxon>
        <taxon>Bacilli</taxon>
        <taxon>Lactobacillales</taxon>
        <taxon>Aerococcaceae</taxon>
        <taxon>Abiotrophia</taxon>
    </lineage>
</organism>
<evidence type="ECO:0000259" key="2">
    <source>
        <dbReference type="PROSITE" id="PS50968"/>
    </source>
</evidence>
<dbReference type="GO" id="GO:0009249">
    <property type="term" value="P:protein lipoylation"/>
    <property type="evidence" value="ECO:0007669"/>
    <property type="project" value="TreeGrafter"/>
</dbReference>
<reference evidence="3" key="1">
    <citation type="submission" date="2020-04" db="EMBL/GenBank/DDBJ databases">
        <title>Deep metagenomics examines the oral microbiome during advanced dental caries in children, revealing novel taxa and co-occurrences with host molecules.</title>
        <authorList>
            <person name="Baker J.L."/>
            <person name="Morton J.T."/>
            <person name="Dinis M."/>
            <person name="Alvarez R."/>
            <person name="Tran N.C."/>
            <person name="Knight R."/>
            <person name="Edlund A."/>
        </authorList>
    </citation>
    <scope>NUCLEOTIDE SEQUENCE</scope>
    <source>
        <strain evidence="3">JCVI_23_bin.16</strain>
    </source>
</reference>
<evidence type="ECO:0000313" key="4">
    <source>
        <dbReference type="Proteomes" id="UP000757900"/>
    </source>
</evidence>
<feature type="domain" description="Lipoyl-binding" evidence="2">
    <location>
        <begin position="16"/>
        <end position="97"/>
    </location>
</feature>
<dbReference type="AlphaFoldDB" id="A0A929MQ09"/>
<dbReference type="GO" id="GO:0005960">
    <property type="term" value="C:glycine cleavage complex"/>
    <property type="evidence" value="ECO:0007669"/>
    <property type="project" value="InterPro"/>
</dbReference>
<evidence type="ECO:0000256" key="1">
    <source>
        <dbReference type="ARBA" id="ARBA00022823"/>
    </source>
</evidence>
<protein>
    <submittedName>
        <fullName evidence="3">Glycine cleavage system protein H</fullName>
    </submittedName>
</protein>
<dbReference type="Pfam" id="PF01597">
    <property type="entry name" value="GCV_H"/>
    <property type="match status" value="1"/>
</dbReference>
<dbReference type="InterPro" id="IPR033753">
    <property type="entry name" value="GCV_H/Fam206"/>
</dbReference>
<dbReference type="PROSITE" id="PS50968">
    <property type="entry name" value="BIOTINYL_LIPOYL"/>
    <property type="match status" value="1"/>
</dbReference>
<name>A0A929MQ09_ABIDE</name>
<dbReference type="InterPro" id="IPR000089">
    <property type="entry name" value="Biotin_lipoyl"/>
</dbReference>
<dbReference type="PANTHER" id="PTHR11715:SF3">
    <property type="entry name" value="GLYCINE CLEAVAGE SYSTEM H PROTEIN-RELATED"/>
    <property type="match status" value="1"/>
</dbReference>
<proteinExistence type="predicted"/>
<sequence length="112" mass="12256">MKKLGNYLWVEKEGDIYTLSMTPELQDDVGTVGYVEFTHESQVEAGDSLISLEASKTVLDIFSPLSGRIVEVNSAAQDQPTLLNSANPAESWLVRLTDVEEAAFLALPDPLD</sequence>
<dbReference type="EMBL" id="JABZFV010000224">
    <property type="protein sequence ID" value="MBF0935411.1"/>
    <property type="molecule type" value="Genomic_DNA"/>
</dbReference>
<gene>
    <name evidence="3" type="ORF">HXK00_07220</name>
</gene>